<dbReference type="EMBL" id="JAQSVD010000018">
    <property type="protein sequence ID" value="MDE1472732.1"/>
    <property type="molecule type" value="Genomic_DNA"/>
</dbReference>
<dbReference type="RefSeq" id="WP_227206943.1">
    <property type="nucleotide sequence ID" value="NZ_JAJCLO010000006.1"/>
</dbReference>
<sequence>MNTVPDHPVLRNLERTGWPDGDEPVYPSCPVCGEPEADYFYQDDNGDILGCSECLRRVEYTALIGGD</sequence>
<reference evidence="2 3" key="1">
    <citation type="submission" date="2023-02" db="EMBL/GenBank/DDBJ databases">
        <title>Comparative genome analysis of Eubacterium limosum species.</title>
        <authorList>
            <person name="Bak J.E."/>
        </authorList>
    </citation>
    <scope>NUCLEOTIDE SEQUENCE [LARGE SCALE GENOMIC DNA]</scope>
    <source>
        <strain evidence="2 3">KGMB01548</strain>
    </source>
</reference>
<keyword evidence="3" id="KW-1185">Reference proteome</keyword>
<evidence type="ECO:0000256" key="1">
    <source>
        <dbReference type="SAM" id="MobiDB-lite"/>
    </source>
</evidence>
<gene>
    <name evidence="2" type="ORF">PTZ04_20945</name>
</gene>
<protein>
    <submittedName>
        <fullName evidence="2">Uncharacterized protein</fullName>
    </submittedName>
</protein>
<feature type="region of interest" description="Disordered" evidence="1">
    <location>
        <begin position="1"/>
        <end position="22"/>
    </location>
</feature>
<name>A0ABT5UYT2_EUBLI</name>
<organism evidence="2 3">
    <name type="scientific">Eubacterium limosum</name>
    <dbReference type="NCBI Taxonomy" id="1736"/>
    <lineage>
        <taxon>Bacteria</taxon>
        <taxon>Bacillati</taxon>
        <taxon>Bacillota</taxon>
        <taxon>Clostridia</taxon>
        <taxon>Eubacteriales</taxon>
        <taxon>Eubacteriaceae</taxon>
        <taxon>Eubacterium</taxon>
    </lineage>
</organism>
<proteinExistence type="predicted"/>
<evidence type="ECO:0000313" key="2">
    <source>
        <dbReference type="EMBL" id="MDE1472732.1"/>
    </source>
</evidence>
<comment type="caution">
    <text evidence="2">The sequence shown here is derived from an EMBL/GenBank/DDBJ whole genome shotgun (WGS) entry which is preliminary data.</text>
</comment>
<dbReference type="Proteomes" id="UP001215087">
    <property type="component" value="Unassembled WGS sequence"/>
</dbReference>
<evidence type="ECO:0000313" key="3">
    <source>
        <dbReference type="Proteomes" id="UP001215087"/>
    </source>
</evidence>
<accession>A0ABT5UYT2</accession>